<accession>A0A1H9D3H7</accession>
<protein>
    <submittedName>
        <fullName evidence="1">Uncharacterized protein</fullName>
    </submittedName>
</protein>
<dbReference type="Proteomes" id="UP000199021">
    <property type="component" value="Unassembled WGS sequence"/>
</dbReference>
<dbReference type="RefSeq" id="WP_090166436.1">
    <property type="nucleotide sequence ID" value="NZ_FOFB01000005.1"/>
</dbReference>
<dbReference type="STRING" id="478744.SAMN05444359_105128"/>
<keyword evidence="2" id="KW-1185">Reference proteome</keyword>
<organism evidence="1 2">
    <name type="scientific">Neolewinella agarilytica</name>
    <dbReference type="NCBI Taxonomy" id="478744"/>
    <lineage>
        <taxon>Bacteria</taxon>
        <taxon>Pseudomonadati</taxon>
        <taxon>Bacteroidota</taxon>
        <taxon>Saprospiria</taxon>
        <taxon>Saprospirales</taxon>
        <taxon>Lewinellaceae</taxon>
        <taxon>Neolewinella</taxon>
    </lineage>
</organism>
<proteinExistence type="predicted"/>
<evidence type="ECO:0000313" key="2">
    <source>
        <dbReference type="Proteomes" id="UP000199021"/>
    </source>
</evidence>
<dbReference type="EMBL" id="FOFB01000005">
    <property type="protein sequence ID" value="SEQ07907.1"/>
    <property type="molecule type" value="Genomic_DNA"/>
</dbReference>
<dbReference type="AlphaFoldDB" id="A0A1H9D3H7"/>
<evidence type="ECO:0000313" key="1">
    <source>
        <dbReference type="EMBL" id="SEQ07907.1"/>
    </source>
</evidence>
<dbReference type="InParanoid" id="A0A1H9D3H7"/>
<name>A0A1H9D3H7_9BACT</name>
<sequence>MSVLIHRRRDLAEAQLTALAERRKEIAGNLQRLHDAITPLTEGKAATPYMMDKLLTAGNHADDTERAAVRLWLDYSGYQDLPVRDSALTTAFFYPKELTALIEVANDCYPVSEDPKRYGKDEFTPPPITPDERAAIMERAEVRAATDADAELYRSAERLVNLANARNQSAGANIVSLADLTTGANIMFSGLVKVKPAGPHPLDEPTFIVDDSGLNMVRTNYRAFDE</sequence>
<reference evidence="2" key="1">
    <citation type="submission" date="2016-10" db="EMBL/GenBank/DDBJ databases">
        <authorList>
            <person name="Varghese N."/>
            <person name="Submissions S."/>
        </authorList>
    </citation>
    <scope>NUCLEOTIDE SEQUENCE [LARGE SCALE GENOMIC DNA]</scope>
    <source>
        <strain evidence="2">DSM 24740</strain>
    </source>
</reference>
<gene>
    <name evidence="1" type="ORF">SAMN05444359_105128</name>
</gene>